<dbReference type="RefSeq" id="WP_184451177.1">
    <property type="nucleotide sequence ID" value="NZ_JACHMK010000001.1"/>
</dbReference>
<dbReference type="Gene3D" id="3.40.630.30">
    <property type="match status" value="1"/>
</dbReference>
<dbReference type="InterPro" id="IPR016181">
    <property type="entry name" value="Acyl_CoA_acyltransferase"/>
</dbReference>
<evidence type="ECO:0000313" key="2">
    <source>
        <dbReference type="EMBL" id="MBB6333446.1"/>
    </source>
</evidence>
<evidence type="ECO:0000259" key="1">
    <source>
        <dbReference type="PROSITE" id="PS51186"/>
    </source>
</evidence>
<comment type="caution">
    <text evidence="3">The sequence shown here is derived from an EMBL/GenBank/DDBJ whole genome shotgun (WGS) entry which is preliminary data.</text>
</comment>
<name>A0A923E6H6_9ACTO</name>
<dbReference type="SUPFAM" id="SSF55729">
    <property type="entry name" value="Acyl-CoA N-acyltransferases (Nat)"/>
    <property type="match status" value="1"/>
</dbReference>
<evidence type="ECO:0000313" key="4">
    <source>
        <dbReference type="Proteomes" id="UP000617426"/>
    </source>
</evidence>
<dbReference type="AlphaFoldDB" id="A0A923E6H6"/>
<dbReference type="Proteomes" id="UP000617426">
    <property type="component" value="Unassembled WGS sequence"/>
</dbReference>
<dbReference type="EMBL" id="JACHMK010000001">
    <property type="protein sequence ID" value="MBB6335748.1"/>
    <property type="molecule type" value="Genomic_DNA"/>
</dbReference>
<organism evidence="3 4">
    <name type="scientific">Schaalia hyovaginalis</name>
    <dbReference type="NCBI Taxonomy" id="29316"/>
    <lineage>
        <taxon>Bacteria</taxon>
        <taxon>Bacillati</taxon>
        <taxon>Actinomycetota</taxon>
        <taxon>Actinomycetes</taxon>
        <taxon>Actinomycetales</taxon>
        <taxon>Actinomycetaceae</taxon>
        <taxon>Schaalia</taxon>
    </lineage>
</organism>
<dbReference type="EMBL" id="JACHMK010000001">
    <property type="protein sequence ID" value="MBB6333446.1"/>
    <property type="molecule type" value="Genomic_DNA"/>
</dbReference>
<protein>
    <submittedName>
        <fullName evidence="3">GNAT superfamily N-acetyltransferase</fullName>
    </submittedName>
</protein>
<reference evidence="3" key="1">
    <citation type="submission" date="2020-08" db="EMBL/GenBank/DDBJ databases">
        <title>Sequencing the genomes of 1000 actinobacteria strains.</title>
        <authorList>
            <person name="Klenk H.-P."/>
        </authorList>
    </citation>
    <scope>NUCLEOTIDE SEQUENCE</scope>
    <source>
        <strain evidence="3">DSM 10695</strain>
    </source>
</reference>
<dbReference type="PROSITE" id="PS51186">
    <property type="entry name" value="GNAT"/>
    <property type="match status" value="1"/>
</dbReference>
<evidence type="ECO:0000313" key="3">
    <source>
        <dbReference type="EMBL" id="MBB6335748.1"/>
    </source>
</evidence>
<keyword evidence="4" id="KW-1185">Reference proteome</keyword>
<dbReference type="Pfam" id="PF00583">
    <property type="entry name" value="Acetyltransf_1"/>
    <property type="match status" value="1"/>
</dbReference>
<dbReference type="GO" id="GO:0016747">
    <property type="term" value="F:acyltransferase activity, transferring groups other than amino-acyl groups"/>
    <property type="evidence" value="ECO:0007669"/>
    <property type="project" value="InterPro"/>
</dbReference>
<dbReference type="InterPro" id="IPR000182">
    <property type="entry name" value="GNAT_dom"/>
</dbReference>
<gene>
    <name evidence="2" type="ORF">HD592_000011</name>
    <name evidence="3" type="ORF">HD592_002313</name>
</gene>
<proteinExistence type="predicted"/>
<sequence>MFASALLKVYDDQLRTRAETIGAQVVWRIGPLHCAVFPGRRGFVTYGRPDAKQAVSLLRLLPSVLAAFENAGVKSIEWKTRSHDETPGLVDALTEAGFSAEEPETVMIGSAEALAKAPDAEGVELAMLEGPAQIRDALETADRLFGNAPDADRAQQVLDDIAHARSAGIPDPQVWVARVGDRIVSCGRVEPVLGTECAGLWGGVTDPEFRGRGIYRALTAARARAALRMGKKYLHSDSTPMSKRILERAGLVAVTGTTPFTRSAPA</sequence>
<feature type="domain" description="N-acetyltransferase" evidence="1">
    <location>
        <begin position="132"/>
        <end position="266"/>
    </location>
</feature>
<accession>A0A923E6H6</accession>